<feature type="transmembrane region" description="Helical" evidence="1">
    <location>
        <begin position="54"/>
        <end position="76"/>
    </location>
</feature>
<gene>
    <name evidence="2" type="ORF">EV356DRAFT_526368</name>
</gene>
<keyword evidence="1" id="KW-0812">Transmembrane</keyword>
<keyword evidence="3" id="KW-1185">Reference proteome</keyword>
<protein>
    <submittedName>
        <fullName evidence="2">Uncharacterized protein</fullName>
    </submittedName>
</protein>
<proteinExistence type="predicted"/>
<evidence type="ECO:0000313" key="3">
    <source>
        <dbReference type="Proteomes" id="UP000800092"/>
    </source>
</evidence>
<evidence type="ECO:0000256" key="1">
    <source>
        <dbReference type="SAM" id="Phobius"/>
    </source>
</evidence>
<sequence>MSRKRFWMNILILGSAIIPFAVLVWWIKDTVQRRPNIFGASSIGGRLSYIEAKAIDFLCSAVLAPLIMVLLDYLWFENARTSVVNRQQNGYPLASLLEASNTSSGGFNPIKFSTLMQGKTWRFFLLSLLVLLSGIGGKMLSNFIAYEAFSYPDAQQETLERMNVNSSNFDFSFGLSKDEGSGSGFSASLQSNIANQVTGLLTGLSFEDAVGKLGNGSVYIGTNATGKSLNAIDTSVISLTNVPGYRLSIDCQPLQPDDFYTTQMGELSYYITPSFTSPDHYNTMYHAEIPGIMGIANPIAHNELYQYVAFSLDHTRAYLGVFTSFNDSQITFPSPFGEVKPKAFNMTSSGFSGTKIIMTTWGIDCTIMRQDGLLNYTRQGAKGWTITKTSFSGEKTVSLSFLYNWQTALNYQSPGSSIPGIGPPLARTAGTIDSGPPLNWSVFALNYLYASGEVQRMSYEVASSIYANTSADHYNVSATAEVGSYRITYIPFILLMGLISVAAAAIIVYTLVLYTRNAPSTKAVYHLDVLRLMVDSVSGLNENIPVITDTGEVGEKELKAWAQKVQVIYSEVDEGNHLIMRLRPTAPIQKGEDKASL</sequence>
<dbReference type="AlphaFoldDB" id="A0A6A6H021"/>
<feature type="transmembrane region" description="Helical" evidence="1">
    <location>
        <begin position="123"/>
        <end position="146"/>
    </location>
</feature>
<organism evidence="2 3">
    <name type="scientific">Viridothelium virens</name>
    <name type="common">Speckled blister lichen</name>
    <name type="synonym">Trypethelium virens</name>
    <dbReference type="NCBI Taxonomy" id="1048519"/>
    <lineage>
        <taxon>Eukaryota</taxon>
        <taxon>Fungi</taxon>
        <taxon>Dikarya</taxon>
        <taxon>Ascomycota</taxon>
        <taxon>Pezizomycotina</taxon>
        <taxon>Dothideomycetes</taxon>
        <taxon>Dothideomycetes incertae sedis</taxon>
        <taxon>Trypetheliales</taxon>
        <taxon>Trypetheliaceae</taxon>
        <taxon>Viridothelium</taxon>
    </lineage>
</organism>
<feature type="transmembrane region" description="Helical" evidence="1">
    <location>
        <begin position="489"/>
        <end position="512"/>
    </location>
</feature>
<keyword evidence="1" id="KW-0472">Membrane</keyword>
<keyword evidence="1" id="KW-1133">Transmembrane helix</keyword>
<dbReference type="OrthoDB" id="2840209at2759"/>
<evidence type="ECO:0000313" key="2">
    <source>
        <dbReference type="EMBL" id="KAF2230913.1"/>
    </source>
</evidence>
<name>A0A6A6H021_VIRVR</name>
<dbReference type="EMBL" id="ML991834">
    <property type="protein sequence ID" value="KAF2230913.1"/>
    <property type="molecule type" value="Genomic_DNA"/>
</dbReference>
<accession>A0A6A6H021</accession>
<dbReference type="Proteomes" id="UP000800092">
    <property type="component" value="Unassembled WGS sequence"/>
</dbReference>
<reference evidence="2" key="1">
    <citation type="journal article" date="2020" name="Stud. Mycol.">
        <title>101 Dothideomycetes genomes: a test case for predicting lifestyles and emergence of pathogens.</title>
        <authorList>
            <person name="Haridas S."/>
            <person name="Albert R."/>
            <person name="Binder M."/>
            <person name="Bloem J."/>
            <person name="Labutti K."/>
            <person name="Salamov A."/>
            <person name="Andreopoulos B."/>
            <person name="Baker S."/>
            <person name="Barry K."/>
            <person name="Bills G."/>
            <person name="Bluhm B."/>
            <person name="Cannon C."/>
            <person name="Castanera R."/>
            <person name="Culley D."/>
            <person name="Daum C."/>
            <person name="Ezra D."/>
            <person name="Gonzalez J."/>
            <person name="Henrissat B."/>
            <person name="Kuo A."/>
            <person name="Liang C."/>
            <person name="Lipzen A."/>
            <person name="Lutzoni F."/>
            <person name="Magnuson J."/>
            <person name="Mondo S."/>
            <person name="Nolan M."/>
            <person name="Ohm R."/>
            <person name="Pangilinan J."/>
            <person name="Park H.-J."/>
            <person name="Ramirez L."/>
            <person name="Alfaro M."/>
            <person name="Sun H."/>
            <person name="Tritt A."/>
            <person name="Yoshinaga Y."/>
            <person name="Zwiers L.-H."/>
            <person name="Turgeon B."/>
            <person name="Goodwin S."/>
            <person name="Spatafora J."/>
            <person name="Crous P."/>
            <person name="Grigoriev I."/>
        </authorList>
    </citation>
    <scope>NUCLEOTIDE SEQUENCE</scope>
    <source>
        <strain evidence="2">Tuck. ex Michener</strain>
    </source>
</reference>
<feature type="transmembrane region" description="Helical" evidence="1">
    <location>
        <begin position="7"/>
        <end position="27"/>
    </location>
</feature>